<sequence length="374" mass="40985">MKLKRRTVGLIGLVASVLGYTGACLAADSPNVRLPKVVGNDTPAFVSAEDIFSADNRPTKNSHASTIVETPEGLVAAWFGGTHENNPDVGIWISRNTGNGWSTPIEVAHGEESKDVRYPTWNPVLFQPKEGPLMLFYKVGPSPSRWWGMLITSTDGGITWSEPKRLGEDEAIGHLIGPVKNKPIQLEDGTIVCPSSTEHKGWRVHFEATKDFGQTWEVIGPINDAKLFNAIQPSILTYGDGKMQIVCRTRENVVASAWSEDGGKTWSALSATDLPNPNSGTDAVTLKDGTQLLVYNHTIKQSEFPAGRNMLNVAISKDGHTWHPVLTLERQPGEYSYPAVIQTSDGKVHITYTYRRETIKHVVLDPARLKVPGK</sequence>
<dbReference type="InterPro" id="IPR011040">
    <property type="entry name" value="Sialidase"/>
</dbReference>
<evidence type="ECO:0000259" key="2">
    <source>
        <dbReference type="Pfam" id="PF13088"/>
    </source>
</evidence>
<protein>
    <submittedName>
        <fullName evidence="3">Sialidase</fullName>
    </submittedName>
</protein>
<dbReference type="AlphaFoldDB" id="A0A2S8FKQ9"/>
<evidence type="ECO:0000256" key="1">
    <source>
        <dbReference type="SAM" id="SignalP"/>
    </source>
</evidence>
<dbReference type="InterPro" id="IPR036278">
    <property type="entry name" value="Sialidase_sf"/>
</dbReference>
<dbReference type="OrthoDB" id="41724at2"/>
<dbReference type="PANTHER" id="PTHR43752:SF2">
    <property type="entry name" value="BNR_ASP-BOX REPEAT FAMILY PROTEIN"/>
    <property type="match status" value="1"/>
</dbReference>
<dbReference type="Gene3D" id="2.120.10.10">
    <property type="match status" value="1"/>
</dbReference>
<proteinExistence type="predicted"/>
<feature type="domain" description="Sialidase" evidence="2">
    <location>
        <begin position="74"/>
        <end position="350"/>
    </location>
</feature>
<reference evidence="3 4" key="1">
    <citation type="submission" date="2018-02" db="EMBL/GenBank/DDBJ databases">
        <title>Comparative genomes isolates from brazilian mangrove.</title>
        <authorList>
            <person name="Araujo J.E."/>
            <person name="Taketani R.G."/>
            <person name="Silva M.C.P."/>
            <person name="Loureco M.V."/>
            <person name="Andreote F.D."/>
        </authorList>
    </citation>
    <scope>NUCLEOTIDE SEQUENCE [LARGE SCALE GENOMIC DNA]</scope>
    <source>
        <strain evidence="3 4">Hex-1 MGV</strain>
    </source>
</reference>
<comment type="caution">
    <text evidence="3">The sequence shown here is derived from an EMBL/GenBank/DDBJ whole genome shotgun (WGS) entry which is preliminary data.</text>
</comment>
<evidence type="ECO:0000313" key="4">
    <source>
        <dbReference type="Proteomes" id="UP000238322"/>
    </source>
</evidence>
<keyword evidence="1" id="KW-0732">Signal</keyword>
<dbReference type="CDD" id="cd15482">
    <property type="entry name" value="Sialidase_non-viral"/>
    <property type="match status" value="1"/>
</dbReference>
<organism evidence="3 4">
    <name type="scientific">Blastopirellula marina</name>
    <dbReference type="NCBI Taxonomy" id="124"/>
    <lineage>
        <taxon>Bacteria</taxon>
        <taxon>Pseudomonadati</taxon>
        <taxon>Planctomycetota</taxon>
        <taxon>Planctomycetia</taxon>
        <taxon>Pirellulales</taxon>
        <taxon>Pirellulaceae</taxon>
        <taxon>Blastopirellula</taxon>
    </lineage>
</organism>
<dbReference type="RefSeq" id="WP_105331621.1">
    <property type="nucleotide sequence ID" value="NZ_PUHY01000012.1"/>
</dbReference>
<accession>A0A2S8FKQ9</accession>
<gene>
    <name evidence="3" type="ORF">C5Y83_20600</name>
</gene>
<dbReference type="SUPFAM" id="SSF50939">
    <property type="entry name" value="Sialidases"/>
    <property type="match status" value="1"/>
</dbReference>
<dbReference type="Proteomes" id="UP000238322">
    <property type="component" value="Unassembled WGS sequence"/>
</dbReference>
<dbReference type="PANTHER" id="PTHR43752">
    <property type="entry name" value="BNR/ASP-BOX REPEAT FAMILY PROTEIN"/>
    <property type="match status" value="1"/>
</dbReference>
<feature type="chain" id="PRO_5015559597" evidence="1">
    <location>
        <begin position="27"/>
        <end position="374"/>
    </location>
</feature>
<dbReference type="Pfam" id="PF13088">
    <property type="entry name" value="BNR_2"/>
    <property type="match status" value="1"/>
</dbReference>
<name>A0A2S8FKQ9_9BACT</name>
<feature type="signal peptide" evidence="1">
    <location>
        <begin position="1"/>
        <end position="26"/>
    </location>
</feature>
<dbReference type="EMBL" id="PUHY01000012">
    <property type="protein sequence ID" value="PQO32610.1"/>
    <property type="molecule type" value="Genomic_DNA"/>
</dbReference>
<evidence type="ECO:0000313" key="3">
    <source>
        <dbReference type="EMBL" id="PQO32610.1"/>
    </source>
</evidence>